<feature type="region of interest" description="Disordered" evidence="1">
    <location>
        <begin position="217"/>
        <end position="346"/>
    </location>
</feature>
<dbReference type="AlphaFoldDB" id="A0A6A5S0B5"/>
<feature type="compositionally biased region" description="Polar residues" evidence="1">
    <location>
        <begin position="409"/>
        <end position="425"/>
    </location>
</feature>
<feature type="region of interest" description="Disordered" evidence="1">
    <location>
        <begin position="1"/>
        <end position="21"/>
    </location>
</feature>
<proteinExistence type="predicted"/>
<feature type="compositionally biased region" description="Low complexity" evidence="1">
    <location>
        <begin position="378"/>
        <end position="395"/>
    </location>
</feature>
<feature type="compositionally biased region" description="Low complexity" evidence="1">
    <location>
        <begin position="319"/>
        <end position="340"/>
    </location>
</feature>
<feature type="compositionally biased region" description="Basic residues" evidence="1">
    <location>
        <begin position="223"/>
        <end position="239"/>
    </location>
</feature>
<evidence type="ECO:0000313" key="3">
    <source>
        <dbReference type="Proteomes" id="UP000800082"/>
    </source>
</evidence>
<feature type="compositionally biased region" description="Acidic residues" evidence="1">
    <location>
        <begin position="296"/>
        <end position="318"/>
    </location>
</feature>
<dbReference type="RefSeq" id="XP_033454403.1">
    <property type="nucleotide sequence ID" value="XM_033590611.1"/>
</dbReference>
<name>A0A6A5S0B5_9PLEO</name>
<sequence>MSRFRNRDRSNRQGRGQIEHNVLEGLPINQYREIEVTVGPNAADSKPVDVNAWPELHMPRDSHMLPEHSQQLLRAARSGRTIQPPAPPEDDDNELKDEEPEHKQVSIGFTIKKYVKVARHNEAPEPEYLAKRRKGLPSQYLNGQVQAPLRETKVKKLDAEGNVAVYKVLAPEGQVVEGEVAPTDAAIEVAPVIAAPGTVVEGVGVVNAEGIVVANDILQQTPPRRRPPPPKKKKTKHIPRPGPGRGRKKVDFVDGAERQGTPAPGGDGVMPAIRELKEGEGGSVEPSDRDTPMGEAGEDDESGEEGSEDEEQEHDQDDGTPVTPSKASAPAPAPTSAPVVEMTDAPNVVAPTESAIVIEEAMIIPLETLQSPVEAAQPALISAPEPAEAAELTTAQDRSSSPELPLSAANHSRQNSTSQVPTSATAIELIASETAPAEPISADPASSKSVPTGLVASEPITAPVPSTETESVPASVDILAGEPTDESVSVPAPEPAAVPSHEQSSAEPAGNTPDLLGSLEAELDKE</sequence>
<feature type="region of interest" description="Disordered" evidence="1">
    <location>
        <begin position="377"/>
        <end position="526"/>
    </location>
</feature>
<keyword evidence="3" id="KW-1185">Reference proteome</keyword>
<protein>
    <submittedName>
        <fullName evidence="2">Uncharacterized protein</fullName>
    </submittedName>
</protein>
<dbReference type="GeneID" id="54348279"/>
<feature type="compositionally biased region" description="Acidic residues" evidence="1">
    <location>
        <begin position="88"/>
        <end position="98"/>
    </location>
</feature>
<dbReference type="EMBL" id="ML978956">
    <property type="protein sequence ID" value="KAF1934155.1"/>
    <property type="molecule type" value="Genomic_DNA"/>
</dbReference>
<feature type="region of interest" description="Disordered" evidence="1">
    <location>
        <begin position="59"/>
        <end position="103"/>
    </location>
</feature>
<reference evidence="2" key="1">
    <citation type="journal article" date="2020" name="Stud. Mycol.">
        <title>101 Dothideomycetes genomes: a test case for predicting lifestyles and emergence of pathogens.</title>
        <authorList>
            <person name="Haridas S."/>
            <person name="Albert R."/>
            <person name="Binder M."/>
            <person name="Bloem J."/>
            <person name="Labutti K."/>
            <person name="Salamov A."/>
            <person name="Andreopoulos B."/>
            <person name="Baker S."/>
            <person name="Barry K."/>
            <person name="Bills G."/>
            <person name="Bluhm B."/>
            <person name="Cannon C."/>
            <person name="Castanera R."/>
            <person name="Culley D."/>
            <person name="Daum C."/>
            <person name="Ezra D."/>
            <person name="Gonzalez J."/>
            <person name="Henrissat B."/>
            <person name="Kuo A."/>
            <person name="Liang C."/>
            <person name="Lipzen A."/>
            <person name="Lutzoni F."/>
            <person name="Magnuson J."/>
            <person name="Mondo S."/>
            <person name="Nolan M."/>
            <person name="Ohm R."/>
            <person name="Pangilinan J."/>
            <person name="Park H.-J."/>
            <person name="Ramirez L."/>
            <person name="Alfaro M."/>
            <person name="Sun H."/>
            <person name="Tritt A."/>
            <person name="Yoshinaga Y."/>
            <person name="Zwiers L.-H."/>
            <person name="Turgeon B."/>
            <person name="Goodwin S."/>
            <person name="Spatafora J."/>
            <person name="Crous P."/>
            <person name="Grigoriev I."/>
        </authorList>
    </citation>
    <scope>NUCLEOTIDE SEQUENCE</scope>
    <source>
        <strain evidence="2">CBS 183.55</strain>
    </source>
</reference>
<evidence type="ECO:0000313" key="2">
    <source>
        <dbReference type="EMBL" id="KAF1934155.1"/>
    </source>
</evidence>
<feature type="compositionally biased region" description="Basic and acidic residues" evidence="1">
    <location>
        <begin position="274"/>
        <end position="292"/>
    </location>
</feature>
<accession>A0A6A5S0B5</accession>
<evidence type="ECO:0000256" key="1">
    <source>
        <dbReference type="SAM" id="MobiDB-lite"/>
    </source>
</evidence>
<organism evidence="2 3">
    <name type="scientific">Didymella exigua CBS 183.55</name>
    <dbReference type="NCBI Taxonomy" id="1150837"/>
    <lineage>
        <taxon>Eukaryota</taxon>
        <taxon>Fungi</taxon>
        <taxon>Dikarya</taxon>
        <taxon>Ascomycota</taxon>
        <taxon>Pezizomycotina</taxon>
        <taxon>Dothideomycetes</taxon>
        <taxon>Pleosporomycetidae</taxon>
        <taxon>Pleosporales</taxon>
        <taxon>Pleosporineae</taxon>
        <taxon>Didymellaceae</taxon>
        <taxon>Didymella</taxon>
    </lineage>
</organism>
<feature type="compositionally biased region" description="Low complexity" evidence="1">
    <location>
        <begin position="486"/>
        <end position="502"/>
    </location>
</feature>
<dbReference type="OrthoDB" id="275715at2759"/>
<gene>
    <name evidence="2" type="ORF">M421DRAFT_415203</name>
</gene>
<dbReference type="Proteomes" id="UP000800082">
    <property type="component" value="Unassembled WGS sequence"/>
</dbReference>